<feature type="region of interest" description="Disordered" evidence="5">
    <location>
        <begin position="65"/>
        <end position="86"/>
    </location>
</feature>
<dbReference type="SUPFAM" id="SSF49464">
    <property type="entry name" value="Carboxypeptidase regulatory domain-like"/>
    <property type="match status" value="1"/>
</dbReference>
<evidence type="ECO:0000256" key="5">
    <source>
        <dbReference type="SAM" id="MobiDB-lite"/>
    </source>
</evidence>
<dbReference type="Gene3D" id="2.60.40.1120">
    <property type="entry name" value="Carboxypeptidase-like, regulatory domain"/>
    <property type="match status" value="1"/>
</dbReference>
<feature type="signal peptide" evidence="6">
    <location>
        <begin position="1"/>
        <end position="31"/>
    </location>
</feature>
<dbReference type="GO" id="GO:0009279">
    <property type="term" value="C:cell outer membrane"/>
    <property type="evidence" value="ECO:0007669"/>
    <property type="project" value="UniProtKB-SubCell"/>
</dbReference>
<dbReference type="InterPro" id="IPR050330">
    <property type="entry name" value="Bact_OuterMem_StrucFunc"/>
</dbReference>
<evidence type="ECO:0000256" key="2">
    <source>
        <dbReference type="ARBA" id="ARBA00023136"/>
    </source>
</evidence>
<dbReference type="Gene3D" id="1.25.40.10">
    <property type="entry name" value="Tetratricopeptide repeat domain"/>
    <property type="match status" value="1"/>
</dbReference>
<dbReference type="PROSITE" id="PS51123">
    <property type="entry name" value="OMPA_2"/>
    <property type="match status" value="1"/>
</dbReference>
<dbReference type="PANTHER" id="PTHR30329:SF21">
    <property type="entry name" value="LIPOPROTEIN YIAD-RELATED"/>
    <property type="match status" value="1"/>
</dbReference>
<dbReference type="InterPro" id="IPR011042">
    <property type="entry name" value="6-blade_b-propeller_TolB-like"/>
</dbReference>
<feature type="chain" id="PRO_5021834022" evidence="6">
    <location>
        <begin position="32"/>
        <end position="675"/>
    </location>
</feature>
<dbReference type="InterPro" id="IPR006665">
    <property type="entry name" value="OmpA-like"/>
</dbReference>
<organism evidence="8 9">
    <name type="scientific">Lacibacter cauensis</name>
    <dbReference type="NCBI Taxonomy" id="510947"/>
    <lineage>
        <taxon>Bacteria</taxon>
        <taxon>Pseudomonadati</taxon>
        <taxon>Bacteroidota</taxon>
        <taxon>Chitinophagia</taxon>
        <taxon>Chitinophagales</taxon>
        <taxon>Chitinophagaceae</taxon>
        <taxon>Lacibacter</taxon>
    </lineage>
</organism>
<keyword evidence="3" id="KW-0998">Cell outer membrane</keyword>
<dbReference type="InterPro" id="IPR036737">
    <property type="entry name" value="OmpA-like_sf"/>
</dbReference>
<dbReference type="InterPro" id="IPR011990">
    <property type="entry name" value="TPR-like_helical_dom_sf"/>
</dbReference>
<evidence type="ECO:0000256" key="3">
    <source>
        <dbReference type="ARBA" id="ARBA00023237"/>
    </source>
</evidence>
<evidence type="ECO:0000256" key="1">
    <source>
        <dbReference type="ARBA" id="ARBA00004442"/>
    </source>
</evidence>
<dbReference type="InterPro" id="IPR008969">
    <property type="entry name" value="CarboxyPept-like_regulatory"/>
</dbReference>
<sequence length="675" mass="73809">MKTKHTNSLYKTAGRTALCLFACTVMQQATAQVDQRIKQAEQYFAAGDFLTAANLYEQYLKPSPKEKSKADFPLNAKHGRQGSSMGKGVTKNDLLYKQAESYRLAHYLPQAAERYKAVAAADMNNYAHALYWYAVCQRALGNYAAAEESLNEFLAKATANDPYRAAAENELKTLNYVKQQTARPDTVMYTLQKFAVSTDKGVFAPVYAGNQFVVTGTEKDTAAQAGVNPNHNRLYTATLANNVLSVSEPLTVGADATANQGAATTSADGKHLYFTQWKTESGKQVFAVYHASKTADGWSTAEEVTTVNKDGSSKHPQLSADGKYLFFSSNRAGGKGGYDIWYAPVNADGTVGEAMHTGAAINTPHDEQTPFYHSATKTLVFATDGKAGMGGFDLFTAKGEGSNFTAVENMGYPVNSVRDDVYFFTSDQQNLLTNAVFSSDRGSECCLETYTVTKAPKKKIFTGIVLDKKDNQPVANATVVINVNGKQLKVTTDANGRYKTAIETDAEGTVTVSKHRYSEKQSNVSIVKTDESDWSSTTFTNNDIVLDRKIILTPETVVTVYFDFDKHNIKPDAAFKLDSLYDILVKNPGAIVQISGYTDGLGSVEYNKILSDRRAKACADYLMAKGVDSARISFESFGECCPLEMEIINGRDNADGRAKNRRGLINISYPPKEEE</sequence>
<dbReference type="AlphaFoldDB" id="A0A562SQ19"/>
<comment type="caution">
    <text evidence="8">The sequence shown here is derived from an EMBL/GenBank/DDBJ whole genome shotgun (WGS) entry which is preliminary data.</text>
</comment>
<dbReference type="Pfam" id="PF13620">
    <property type="entry name" value="CarboxypepD_reg"/>
    <property type="match status" value="1"/>
</dbReference>
<keyword evidence="6" id="KW-0732">Signal</keyword>
<accession>A0A562SQ19</accession>
<dbReference type="InterPro" id="IPR011659">
    <property type="entry name" value="WD40"/>
</dbReference>
<protein>
    <submittedName>
        <fullName evidence="8">WD40 repeat protein</fullName>
    </submittedName>
</protein>
<dbReference type="CDD" id="cd07185">
    <property type="entry name" value="OmpA_C-like"/>
    <property type="match status" value="1"/>
</dbReference>
<dbReference type="SUPFAM" id="SSF48452">
    <property type="entry name" value="TPR-like"/>
    <property type="match status" value="1"/>
</dbReference>
<evidence type="ECO:0000313" key="9">
    <source>
        <dbReference type="Proteomes" id="UP000316167"/>
    </source>
</evidence>
<evidence type="ECO:0000259" key="7">
    <source>
        <dbReference type="PROSITE" id="PS51123"/>
    </source>
</evidence>
<dbReference type="EMBL" id="VLLE01000003">
    <property type="protein sequence ID" value="TWI83114.1"/>
    <property type="molecule type" value="Genomic_DNA"/>
</dbReference>
<feature type="domain" description="OmpA-like" evidence="7">
    <location>
        <begin position="549"/>
        <end position="671"/>
    </location>
</feature>
<keyword evidence="9" id="KW-1185">Reference proteome</keyword>
<dbReference type="PANTHER" id="PTHR30329">
    <property type="entry name" value="STATOR ELEMENT OF FLAGELLAR MOTOR COMPLEX"/>
    <property type="match status" value="1"/>
</dbReference>
<dbReference type="Pfam" id="PF00691">
    <property type="entry name" value="OmpA"/>
    <property type="match status" value="1"/>
</dbReference>
<dbReference type="Pfam" id="PF07676">
    <property type="entry name" value="PD40"/>
    <property type="match status" value="1"/>
</dbReference>
<dbReference type="Gene3D" id="3.30.1330.60">
    <property type="entry name" value="OmpA-like domain"/>
    <property type="match status" value="1"/>
</dbReference>
<dbReference type="Gene3D" id="2.120.10.30">
    <property type="entry name" value="TolB, C-terminal domain"/>
    <property type="match status" value="1"/>
</dbReference>
<comment type="subcellular location">
    <subcellularLocation>
        <location evidence="1">Cell outer membrane</location>
    </subcellularLocation>
</comment>
<evidence type="ECO:0000313" key="8">
    <source>
        <dbReference type="EMBL" id="TWI83114.1"/>
    </source>
</evidence>
<name>A0A562SQ19_9BACT</name>
<evidence type="ECO:0000256" key="6">
    <source>
        <dbReference type="SAM" id="SignalP"/>
    </source>
</evidence>
<dbReference type="PRINTS" id="PR01021">
    <property type="entry name" value="OMPADOMAIN"/>
</dbReference>
<evidence type="ECO:0000256" key="4">
    <source>
        <dbReference type="PROSITE-ProRule" id="PRU00473"/>
    </source>
</evidence>
<dbReference type="Proteomes" id="UP000316167">
    <property type="component" value="Unassembled WGS sequence"/>
</dbReference>
<keyword evidence="2 4" id="KW-0472">Membrane</keyword>
<dbReference type="SUPFAM" id="SSF103088">
    <property type="entry name" value="OmpA-like"/>
    <property type="match status" value="1"/>
</dbReference>
<dbReference type="RefSeq" id="WP_144885198.1">
    <property type="nucleotide sequence ID" value="NZ_VLLE01000003.1"/>
</dbReference>
<gene>
    <name evidence="8" type="ORF">IQ13_1220</name>
</gene>
<dbReference type="SUPFAM" id="SSF82171">
    <property type="entry name" value="DPP6 N-terminal domain-like"/>
    <property type="match status" value="1"/>
</dbReference>
<dbReference type="InterPro" id="IPR006664">
    <property type="entry name" value="OMP_bac"/>
</dbReference>
<proteinExistence type="predicted"/>
<reference evidence="8 9" key="1">
    <citation type="journal article" date="2015" name="Stand. Genomic Sci.">
        <title>Genomic Encyclopedia of Bacterial and Archaeal Type Strains, Phase III: the genomes of soil and plant-associated and newly described type strains.</title>
        <authorList>
            <person name="Whitman W.B."/>
            <person name="Woyke T."/>
            <person name="Klenk H.P."/>
            <person name="Zhou Y."/>
            <person name="Lilburn T.G."/>
            <person name="Beck B.J."/>
            <person name="De Vos P."/>
            <person name="Vandamme P."/>
            <person name="Eisen J.A."/>
            <person name="Garrity G."/>
            <person name="Hugenholtz P."/>
            <person name="Kyrpides N.C."/>
        </authorList>
    </citation>
    <scope>NUCLEOTIDE SEQUENCE [LARGE SCALE GENOMIC DNA]</scope>
    <source>
        <strain evidence="8 9">CGMCC 1.7271</strain>
    </source>
</reference>
<dbReference type="OrthoDB" id="9809364at2"/>